<organism evidence="1 2">
    <name type="scientific">Escherichia coli</name>
    <dbReference type="NCBI Taxonomy" id="562"/>
    <lineage>
        <taxon>Bacteria</taxon>
        <taxon>Pseudomonadati</taxon>
        <taxon>Pseudomonadota</taxon>
        <taxon>Gammaproteobacteria</taxon>
        <taxon>Enterobacterales</taxon>
        <taxon>Enterobacteriaceae</taxon>
        <taxon>Escherichia</taxon>
    </lineage>
</organism>
<evidence type="ECO:0000313" key="1">
    <source>
        <dbReference type="EMBL" id="VED10752.1"/>
    </source>
</evidence>
<reference evidence="1 2" key="1">
    <citation type="submission" date="2018-12" db="EMBL/GenBank/DDBJ databases">
        <authorList>
            <consortium name="Pathogen Informatics"/>
        </authorList>
    </citation>
    <scope>NUCLEOTIDE SEQUENCE [LARGE SCALE GENOMIC DNA]</scope>
    <source>
        <strain evidence="1 2">NCTC9044</strain>
    </source>
</reference>
<dbReference type="PANTHER" id="PTHR37024:SF5">
    <property type="entry name" value="IMPA N-TERMINAL DOMAIN-CONTAINING PROTEIN"/>
    <property type="match status" value="1"/>
</dbReference>
<proteinExistence type="predicted"/>
<dbReference type="EMBL" id="LR134238">
    <property type="protein sequence ID" value="VED10752.1"/>
    <property type="molecule type" value="Genomic_DNA"/>
</dbReference>
<dbReference type="InterPro" id="IPR017739">
    <property type="entry name" value="T6SS-assoc_VCA0119"/>
</dbReference>
<dbReference type="Proteomes" id="UP000271797">
    <property type="component" value="Chromosome"/>
</dbReference>
<evidence type="ECO:0000313" key="2">
    <source>
        <dbReference type="Proteomes" id="UP000271797"/>
    </source>
</evidence>
<accession>A0A447X874</accession>
<dbReference type="PANTHER" id="PTHR37024">
    <property type="entry name" value="TYPE VI SECRETION SYSTEM DUF2094 AND IMPA-RELATED DOMAIN PROTEIN"/>
    <property type="match status" value="1"/>
</dbReference>
<gene>
    <name evidence="1" type="ORF">NCTC9044_02531</name>
</gene>
<name>A0A447X874_ECOLX</name>
<dbReference type="AlphaFoldDB" id="A0A447X874"/>
<protein>
    <submittedName>
        <fullName evidence="1">Putative type VI secretion protein</fullName>
    </submittedName>
</protein>
<sequence length="156" mass="17271">MECGERWAEEPSVTITAAPGDNDILSLEPEALQIADNEGTEAALSWLQARPGIQSDRSNWLLRLLMARVAEQTGKNDLALHLLAELDERATRLTLSQWEPELVFEVKARRLKLLRMKSAKTESDRVRLQPDMEHLLAGLIAIDAARAAVLCNSGSS</sequence>
<dbReference type="Pfam" id="PF16989">
    <property type="entry name" value="T6SS_VasJ"/>
    <property type="match status" value="1"/>
</dbReference>